<proteinExistence type="predicted"/>
<accession>A0ABN6E8G8</accession>
<evidence type="ECO:0000313" key="2">
    <source>
        <dbReference type="Proteomes" id="UP000663623"/>
    </source>
</evidence>
<protein>
    <submittedName>
        <fullName evidence="1">Uncharacterized protein</fullName>
    </submittedName>
</protein>
<organism evidence="1 2">
    <name type="scientific">Caldicellulosiruptor diazotrophicus</name>
    <dbReference type="NCBI Taxonomy" id="2806205"/>
    <lineage>
        <taxon>Bacteria</taxon>
        <taxon>Bacillati</taxon>
        <taxon>Bacillota</taxon>
        <taxon>Bacillota incertae sedis</taxon>
        <taxon>Caldicellulosiruptorales</taxon>
        <taxon>Caldicellulosiruptoraceae</taxon>
        <taxon>Caldicellulosiruptor</taxon>
    </lineage>
</organism>
<dbReference type="EMBL" id="AP024480">
    <property type="protein sequence ID" value="BCS81796.1"/>
    <property type="molecule type" value="Genomic_DNA"/>
</dbReference>
<name>A0ABN6E8G8_9FIRM</name>
<gene>
    <name evidence="1" type="ORF">CaldiYA01_17560</name>
</gene>
<reference evidence="1 2" key="1">
    <citation type="submission" date="2021-02" db="EMBL/GenBank/DDBJ databases">
        <title>Nitrogen-fixing ability and nitrogen fixation related genes of thermophilic fermentative bacteria in the genus Caldicellulosiruptor.</title>
        <authorList>
            <person name="Chen Y."/>
            <person name="Nishihara A."/>
            <person name="Haruta S."/>
        </authorList>
    </citation>
    <scope>NUCLEOTIDE SEQUENCE [LARGE SCALE GENOMIC DNA]</scope>
    <source>
        <strain evidence="1 2">YA01</strain>
    </source>
</reference>
<evidence type="ECO:0000313" key="1">
    <source>
        <dbReference type="EMBL" id="BCS81796.1"/>
    </source>
</evidence>
<sequence>MKNTPEPITIPTTKDSAIHMFKFFLRRIFVSILRPLFGEYVPITVEALLHLAKNIAHEKPLRKKNIVG</sequence>
<dbReference type="Proteomes" id="UP000663623">
    <property type="component" value="Chromosome"/>
</dbReference>
<keyword evidence="2" id="KW-1185">Reference proteome</keyword>